<dbReference type="OrthoDB" id="9780018at2"/>
<protein>
    <submittedName>
        <fullName evidence="1">Phage tail protein</fullName>
    </submittedName>
</protein>
<dbReference type="Proteomes" id="UP000324517">
    <property type="component" value="Unassembled WGS sequence"/>
</dbReference>
<reference evidence="1 2" key="1">
    <citation type="submission" date="2019-08" db="EMBL/GenBank/DDBJ databases">
        <title>Bacillus genomes from the desert of Cuatro Cienegas, Coahuila.</title>
        <authorList>
            <person name="Olmedo-Alvarez G."/>
        </authorList>
    </citation>
    <scope>NUCLEOTIDE SEQUENCE [LARGE SCALE GENOMIC DNA]</scope>
    <source>
        <strain evidence="1 2">CH98b_3T</strain>
    </source>
</reference>
<organism evidence="1 2">
    <name type="scientific">Sutcliffiella horikoshii</name>
    <dbReference type="NCBI Taxonomy" id="79883"/>
    <lineage>
        <taxon>Bacteria</taxon>
        <taxon>Bacillati</taxon>
        <taxon>Bacillota</taxon>
        <taxon>Bacilli</taxon>
        <taxon>Bacillales</taxon>
        <taxon>Bacillaceae</taxon>
        <taxon>Sutcliffiella</taxon>
    </lineage>
</organism>
<accession>A0A5D4TFD6</accession>
<evidence type="ECO:0000313" key="1">
    <source>
        <dbReference type="EMBL" id="TYS74520.1"/>
    </source>
</evidence>
<evidence type="ECO:0000313" key="2">
    <source>
        <dbReference type="Proteomes" id="UP000324517"/>
    </source>
</evidence>
<dbReference type="AlphaFoldDB" id="A0A5D4TFD6"/>
<dbReference type="NCBIfam" id="TIGR01603">
    <property type="entry name" value="maj_tail_phi13"/>
    <property type="match status" value="1"/>
</dbReference>
<sequence length="188" mass="20772">MENKVTFGLQDVHFATFSENEGVITYDTPKRIPGAVEISLEPKGDTIEHFADNHVYYSAPNNMGYEGTLSISNIPQDFLVSVLGEELDETDSVLTEKANAQTKPFSLMFQFEGDQKAVRHVLYNCTANRPTVASSTKSSSAEPNTNELTFVASPRPNDLLVRRKTTAITPANVYDAWYSAVYEAPVTP</sequence>
<gene>
    <name evidence="1" type="ORF">FZC75_02145</name>
</gene>
<name>A0A5D4TFD6_9BACI</name>
<dbReference type="InterPro" id="IPR006490">
    <property type="entry name" value="Maj_tail_phi13"/>
</dbReference>
<dbReference type="RefSeq" id="WP_148978271.1">
    <property type="nucleotide sequence ID" value="NZ_JBNILM010000001.1"/>
</dbReference>
<proteinExistence type="predicted"/>
<dbReference type="EMBL" id="VTET01000001">
    <property type="protein sequence ID" value="TYS74520.1"/>
    <property type="molecule type" value="Genomic_DNA"/>
</dbReference>
<comment type="caution">
    <text evidence="1">The sequence shown here is derived from an EMBL/GenBank/DDBJ whole genome shotgun (WGS) entry which is preliminary data.</text>
</comment>